<keyword evidence="4" id="KW-0479">Metal-binding</keyword>
<dbReference type="InterPro" id="IPR014349">
    <property type="entry name" value="Rieske_Fe-S_prot"/>
</dbReference>
<evidence type="ECO:0000313" key="11">
    <source>
        <dbReference type="EMBL" id="BAD60588.1"/>
    </source>
</evidence>
<dbReference type="Pfam" id="PF00355">
    <property type="entry name" value="Rieske"/>
    <property type="match status" value="1"/>
</dbReference>
<evidence type="ECO:0000256" key="4">
    <source>
        <dbReference type="ARBA" id="ARBA00022723"/>
    </source>
</evidence>
<dbReference type="InterPro" id="IPR005805">
    <property type="entry name" value="Rieske_Fe-S_prot_C"/>
</dbReference>
<comment type="function">
    <text evidence="1">Iron-sulfur subunit of the cytochrome bc1 complex, an essential component of the respiratory electron transport chain required for ATP synthesis. The bc1 complex catalyzes the oxidation of menaquinol and the reduction of cytochrome c in the respiratory chain. The bc1 complex operates through a Q-cycle mechanism that couples electron transfer to generation of the proton gradient that drives ATP synthesis.</text>
</comment>
<feature type="domain" description="Rieske" evidence="10">
    <location>
        <begin position="41"/>
        <end position="135"/>
    </location>
</feature>
<dbReference type="SUPFAM" id="SSF50022">
    <property type="entry name" value="ISP domain"/>
    <property type="match status" value="1"/>
</dbReference>
<keyword evidence="12" id="KW-1185">Reference proteome</keyword>
<evidence type="ECO:0000256" key="2">
    <source>
        <dbReference type="ARBA" id="ARBA00015816"/>
    </source>
</evidence>
<evidence type="ECO:0000256" key="3">
    <source>
        <dbReference type="ARBA" id="ARBA00022714"/>
    </source>
</evidence>
<keyword evidence="11" id="KW-0614">Plasmid</keyword>
<accession>Q5YMK3</accession>
<dbReference type="PROSITE" id="PS51318">
    <property type="entry name" value="TAT"/>
    <property type="match status" value="1"/>
</dbReference>
<keyword evidence="7" id="KW-1015">Disulfide bond</keyword>
<evidence type="ECO:0000256" key="1">
    <source>
        <dbReference type="ARBA" id="ARBA00002494"/>
    </source>
</evidence>
<evidence type="ECO:0000256" key="5">
    <source>
        <dbReference type="ARBA" id="ARBA00023004"/>
    </source>
</evidence>
<dbReference type="EMBL" id="AP006619">
    <property type="protein sequence ID" value="BAD60588.1"/>
    <property type="molecule type" value="Genomic_DNA"/>
</dbReference>
<dbReference type="AlphaFoldDB" id="Q5YMK3"/>
<dbReference type="InterPro" id="IPR017941">
    <property type="entry name" value="Rieske_2Fe-2S"/>
</dbReference>
<dbReference type="GO" id="GO:0004497">
    <property type="term" value="F:monooxygenase activity"/>
    <property type="evidence" value="ECO:0007669"/>
    <property type="project" value="UniProtKB-ARBA"/>
</dbReference>
<dbReference type="PROSITE" id="PS51296">
    <property type="entry name" value="RIESKE"/>
    <property type="match status" value="1"/>
</dbReference>
<name>Q5YMK3_NOCFA</name>
<dbReference type="OrthoDB" id="25106at2"/>
<comment type="cofactor">
    <cofactor evidence="9">
        <name>[2Fe-2S] cluster</name>
        <dbReference type="ChEBI" id="CHEBI:190135"/>
    </cofactor>
</comment>
<dbReference type="CDD" id="cd03467">
    <property type="entry name" value="Rieske"/>
    <property type="match status" value="1"/>
</dbReference>
<evidence type="ECO:0000256" key="6">
    <source>
        <dbReference type="ARBA" id="ARBA00023014"/>
    </source>
</evidence>
<protein>
    <recommendedName>
        <fullName evidence="2">Cytochrome bc1 complex Rieske iron-sulfur subunit</fullName>
    </recommendedName>
    <alternativeName>
        <fullName evidence="8">Cytochrome bc1 reductase complex subunit QcrA</fullName>
    </alternativeName>
</protein>
<dbReference type="HOGENOM" id="CLU_055690_1_4_11"/>
<keyword evidence="5" id="KW-0408">Iron</keyword>
<dbReference type="eggNOG" id="COG2146">
    <property type="taxonomic scope" value="Bacteria"/>
</dbReference>
<dbReference type="GO" id="GO:0016020">
    <property type="term" value="C:membrane"/>
    <property type="evidence" value="ECO:0007669"/>
    <property type="project" value="InterPro"/>
</dbReference>
<dbReference type="PANTHER" id="PTHR10134">
    <property type="entry name" value="CYTOCHROME B-C1 COMPLEX SUBUNIT RIESKE, MITOCHONDRIAL"/>
    <property type="match status" value="1"/>
</dbReference>
<dbReference type="KEGG" id="nfa:PNF1_620"/>
<dbReference type="GO" id="GO:0051537">
    <property type="term" value="F:2 iron, 2 sulfur cluster binding"/>
    <property type="evidence" value="ECO:0007669"/>
    <property type="project" value="UniProtKB-KW"/>
</dbReference>
<proteinExistence type="predicted"/>
<sequence>MNTDSVTTTPITRRTALAGACTLCAVAVTGCATGQASQSDGQPVRVARAGIDIGGAAVFPEHRILVTQPSDGVYKAFSAVCTHQGCAVTDVDGDVVKCPCHGSKFRLTDGSVAKGPAQRPLPERAVMVDGNTLIVS</sequence>
<organism evidence="11 12">
    <name type="scientific">Nocardia farcinica (strain IFM 10152)</name>
    <dbReference type="NCBI Taxonomy" id="247156"/>
    <lineage>
        <taxon>Bacteria</taxon>
        <taxon>Bacillati</taxon>
        <taxon>Actinomycetota</taxon>
        <taxon>Actinomycetes</taxon>
        <taxon>Mycobacteriales</taxon>
        <taxon>Nocardiaceae</taxon>
        <taxon>Nocardia</taxon>
    </lineage>
</organism>
<evidence type="ECO:0000256" key="8">
    <source>
        <dbReference type="ARBA" id="ARBA00029586"/>
    </source>
</evidence>
<geneLocation type="plasmid" evidence="11 12">
    <name>pNF1</name>
</geneLocation>
<dbReference type="GO" id="GO:0016705">
    <property type="term" value="F:oxidoreductase activity, acting on paired donors, with incorporation or reduction of molecular oxygen"/>
    <property type="evidence" value="ECO:0007669"/>
    <property type="project" value="UniProtKB-ARBA"/>
</dbReference>
<evidence type="ECO:0000259" key="10">
    <source>
        <dbReference type="PROSITE" id="PS51296"/>
    </source>
</evidence>
<keyword evidence="6" id="KW-0411">Iron-sulfur</keyword>
<dbReference type="InterPro" id="IPR006311">
    <property type="entry name" value="TAT_signal"/>
</dbReference>
<keyword evidence="3" id="KW-0001">2Fe-2S</keyword>
<evidence type="ECO:0000313" key="12">
    <source>
        <dbReference type="Proteomes" id="UP000006820"/>
    </source>
</evidence>
<dbReference type="Proteomes" id="UP000006820">
    <property type="component" value="Plasmid pNF1"/>
</dbReference>
<dbReference type="InterPro" id="IPR036922">
    <property type="entry name" value="Rieske_2Fe-2S_sf"/>
</dbReference>
<reference evidence="11 12" key="1">
    <citation type="journal article" date="2004" name="Proc. Natl. Acad. Sci. U.S.A.">
        <title>The complete genomic sequence of Nocardia farcinica IFM 10152.</title>
        <authorList>
            <person name="Ishikawa J."/>
            <person name="Yamashita A."/>
            <person name="Mikami Y."/>
            <person name="Hoshino Y."/>
            <person name="Kurita H."/>
            <person name="Hotta K."/>
            <person name="Shiba T."/>
            <person name="Hattori M."/>
        </authorList>
    </citation>
    <scope>NUCLEOTIDE SEQUENCE [LARGE SCALE GENOMIC DNA]</scope>
    <source>
        <strain evidence="11 12">IFM 10152</strain>
        <plasmid evidence="12">Plasmid pNF1</plasmid>
    </source>
</reference>
<gene>
    <name evidence="11" type="ordered locus">PNF1_620</name>
</gene>
<dbReference type="PRINTS" id="PR00162">
    <property type="entry name" value="RIESKE"/>
</dbReference>
<evidence type="ECO:0000256" key="9">
    <source>
        <dbReference type="ARBA" id="ARBA00034078"/>
    </source>
</evidence>
<dbReference type="GO" id="GO:0046872">
    <property type="term" value="F:metal ion binding"/>
    <property type="evidence" value="ECO:0007669"/>
    <property type="project" value="UniProtKB-KW"/>
</dbReference>
<dbReference type="Gene3D" id="2.102.10.10">
    <property type="entry name" value="Rieske [2Fe-2S] iron-sulphur domain"/>
    <property type="match status" value="1"/>
</dbReference>
<evidence type="ECO:0000256" key="7">
    <source>
        <dbReference type="ARBA" id="ARBA00023157"/>
    </source>
</evidence>